<accession>A0A5J9UVB6</accession>
<evidence type="ECO:0000259" key="1">
    <source>
        <dbReference type="PROSITE" id="PS50181"/>
    </source>
</evidence>
<dbReference type="InterPro" id="IPR001810">
    <property type="entry name" value="F-box_dom"/>
</dbReference>
<dbReference type="Proteomes" id="UP000324897">
    <property type="component" value="Chromosome 2"/>
</dbReference>
<proteinExistence type="predicted"/>
<dbReference type="PANTHER" id="PTHR34591">
    <property type="entry name" value="OS03G0653100 PROTEIN-RELATED"/>
    <property type="match status" value="1"/>
</dbReference>
<dbReference type="Gramene" id="TVU27525">
    <property type="protein sequence ID" value="TVU27525"/>
    <property type="gene ID" value="EJB05_30142"/>
</dbReference>
<evidence type="ECO:0000313" key="2">
    <source>
        <dbReference type="EMBL" id="TVU27525.1"/>
    </source>
</evidence>
<organism evidence="2 3">
    <name type="scientific">Eragrostis curvula</name>
    <name type="common">weeping love grass</name>
    <dbReference type="NCBI Taxonomy" id="38414"/>
    <lineage>
        <taxon>Eukaryota</taxon>
        <taxon>Viridiplantae</taxon>
        <taxon>Streptophyta</taxon>
        <taxon>Embryophyta</taxon>
        <taxon>Tracheophyta</taxon>
        <taxon>Spermatophyta</taxon>
        <taxon>Magnoliopsida</taxon>
        <taxon>Liliopsida</taxon>
        <taxon>Poales</taxon>
        <taxon>Poaceae</taxon>
        <taxon>PACMAD clade</taxon>
        <taxon>Chloridoideae</taxon>
        <taxon>Eragrostideae</taxon>
        <taxon>Eragrostidinae</taxon>
        <taxon>Eragrostis</taxon>
    </lineage>
</organism>
<dbReference type="AlphaFoldDB" id="A0A5J9UVB6"/>
<dbReference type="PROSITE" id="PS50181">
    <property type="entry name" value="FBOX"/>
    <property type="match status" value="1"/>
</dbReference>
<gene>
    <name evidence="2" type="ORF">EJB05_30142</name>
</gene>
<feature type="domain" description="F-box" evidence="1">
    <location>
        <begin position="1"/>
        <end position="45"/>
    </location>
</feature>
<evidence type="ECO:0000313" key="3">
    <source>
        <dbReference type="Proteomes" id="UP000324897"/>
    </source>
</evidence>
<feature type="non-terminal residue" evidence="2">
    <location>
        <position position="1"/>
    </location>
</feature>
<dbReference type="SUPFAM" id="SSF81383">
    <property type="entry name" value="F-box domain"/>
    <property type="match status" value="1"/>
</dbReference>
<protein>
    <recommendedName>
        <fullName evidence="1">F-box domain-containing protein</fullName>
    </recommendedName>
</protein>
<dbReference type="InterPro" id="IPR036047">
    <property type="entry name" value="F-box-like_dom_sf"/>
</dbReference>
<dbReference type="PANTHER" id="PTHR34591:SF23">
    <property type="entry name" value="F-BOX DOMAIN-CONTAINING PROTEIN"/>
    <property type="match status" value="1"/>
</dbReference>
<comment type="caution">
    <text evidence="2">The sequence shown here is derived from an EMBL/GenBank/DDBJ whole genome shotgun (WGS) entry which is preliminary data.</text>
</comment>
<dbReference type="EMBL" id="RWGY01000013">
    <property type="protein sequence ID" value="TVU27525.1"/>
    <property type="molecule type" value="Genomic_DNA"/>
</dbReference>
<dbReference type="SMART" id="SM00256">
    <property type="entry name" value="FBOX"/>
    <property type="match status" value="1"/>
</dbReference>
<keyword evidence="3" id="KW-1185">Reference proteome</keyword>
<sequence>MMDLLPDDMVGSILGRLPPCSLAASRCVCKKWCAIIDGQRMLRADLLPLRLDAFFFLAEEARVDTYFFSRPSTGRRISGGLTDFLPVDCYGDKMILDHCNGLLLLWELVANPARRQAVRLPPFPQPCLEGFHRVFFLAYDPIVSPHHYEVLLIPLVPTTRIGEDIKIFKEESEWPPSTFTTHVFSSTKWKWEERSFVRQGNAAGTIADMCSDWHPCRRHAVYFRGALYVHCQNDSVMRITLRNDKYQMISSPAENQELVTYLGKSEKGVYSALLSQGRNRWPRFRVWLLNESSGQMVWVLKTDTSLQAMVENFRMDYTGTPWIVHYERGDASAEDDDESEWDFDGGIVLHEAQDKVATHNRKIVFLGFHPYKEVAFFFTSLRVVSYHLNSSKVQELGSLHEPIDRSFPYTACWMGELLSKKN</sequence>
<dbReference type="OrthoDB" id="687490at2759"/>
<reference evidence="2 3" key="1">
    <citation type="journal article" date="2019" name="Sci. Rep.">
        <title>A high-quality genome of Eragrostis curvula grass provides insights into Poaceae evolution and supports new strategies to enhance forage quality.</title>
        <authorList>
            <person name="Carballo J."/>
            <person name="Santos B.A.C.M."/>
            <person name="Zappacosta D."/>
            <person name="Garbus I."/>
            <person name="Selva J.P."/>
            <person name="Gallo C.A."/>
            <person name="Diaz A."/>
            <person name="Albertini E."/>
            <person name="Caccamo M."/>
            <person name="Echenique V."/>
        </authorList>
    </citation>
    <scope>NUCLEOTIDE SEQUENCE [LARGE SCALE GENOMIC DNA]</scope>
    <source>
        <strain evidence="3">cv. Victoria</strain>
        <tissue evidence="2">Leaf</tissue>
    </source>
</reference>
<name>A0A5J9UVB6_9POAL</name>
<dbReference type="Gene3D" id="1.20.1280.50">
    <property type="match status" value="1"/>
</dbReference>
<dbReference type="Pfam" id="PF00646">
    <property type="entry name" value="F-box"/>
    <property type="match status" value="1"/>
</dbReference>